<evidence type="ECO:0000313" key="2">
    <source>
        <dbReference type="EMBL" id="RIB03204.1"/>
    </source>
</evidence>
<protein>
    <recommendedName>
        <fullName evidence="4">Apple domain-containing protein</fullName>
    </recommendedName>
</protein>
<proteinExistence type="predicted"/>
<dbReference type="AlphaFoldDB" id="A0A397TZ28"/>
<keyword evidence="3" id="KW-1185">Reference proteome</keyword>
<organism evidence="2 3">
    <name type="scientific">Gigaspora rosea</name>
    <dbReference type="NCBI Taxonomy" id="44941"/>
    <lineage>
        <taxon>Eukaryota</taxon>
        <taxon>Fungi</taxon>
        <taxon>Fungi incertae sedis</taxon>
        <taxon>Mucoromycota</taxon>
        <taxon>Glomeromycotina</taxon>
        <taxon>Glomeromycetes</taxon>
        <taxon>Diversisporales</taxon>
        <taxon>Gigasporaceae</taxon>
        <taxon>Gigaspora</taxon>
    </lineage>
</organism>
<sequence length="157" mass="17570">MNHQTFKIFLITLFLSLLALTITVNAKNKHHNKHAQNKHANKHAQNKHAKKNACCQSRGSPGWNDMFYGFRGQPNDSFENFTTPQECCLFCVNDPTCVEWLFYPYTDSASGFICDRVYNGSVSSCGPFTIAPSDNDEEGGIIRCSDSDSSNCNNCNI</sequence>
<keyword evidence="1" id="KW-0732">Signal</keyword>
<dbReference type="OrthoDB" id="2438285at2759"/>
<dbReference type="Proteomes" id="UP000266673">
    <property type="component" value="Unassembled WGS sequence"/>
</dbReference>
<dbReference type="EMBL" id="QKWP01002478">
    <property type="protein sequence ID" value="RIB03204.1"/>
    <property type="molecule type" value="Genomic_DNA"/>
</dbReference>
<evidence type="ECO:0008006" key="4">
    <source>
        <dbReference type="Google" id="ProtNLM"/>
    </source>
</evidence>
<evidence type="ECO:0000256" key="1">
    <source>
        <dbReference type="SAM" id="SignalP"/>
    </source>
</evidence>
<gene>
    <name evidence="2" type="ORF">C2G38_2225778</name>
</gene>
<evidence type="ECO:0000313" key="3">
    <source>
        <dbReference type="Proteomes" id="UP000266673"/>
    </source>
</evidence>
<feature type="chain" id="PRO_5017433353" description="Apple domain-containing protein" evidence="1">
    <location>
        <begin position="27"/>
        <end position="157"/>
    </location>
</feature>
<comment type="caution">
    <text evidence="2">The sequence shown here is derived from an EMBL/GenBank/DDBJ whole genome shotgun (WGS) entry which is preliminary data.</text>
</comment>
<reference evidence="2 3" key="1">
    <citation type="submission" date="2018-06" db="EMBL/GenBank/DDBJ databases">
        <title>Comparative genomics reveals the genomic features of Rhizophagus irregularis, R. cerebriforme, R. diaphanum and Gigaspora rosea, and their symbiotic lifestyle signature.</title>
        <authorList>
            <person name="Morin E."/>
            <person name="San Clemente H."/>
            <person name="Chen E.C.H."/>
            <person name="De La Providencia I."/>
            <person name="Hainaut M."/>
            <person name="Kuo A."/>
            <person name="Kohler A."/>
            <person name="Murat C."/>
            <person name="Tang N."/>
            <person name="Roy S."/>
            <person name="Loubradou J."/>
            <person name="Henrissat B."/>
            <person name="Grigoriev I.V."/>
            <person name="Corradi N."/>
            <person name="Roux C."/>
            <person name="Martin F.M."/>
        </authorList>
    </citation>
    <scope>NUCLEOTIDE SEQUENCE [LARGE SCALE GENOMIC DNA]</scope>
    <source>
        <strain evidence="2 3">DAOM 194757</strain>
    </source>
</reference>
<name>A0A397TZ28_9GLOM</name>
<accession>A0A397TZ28</accession>
<feature type="signal peptide" evidence="1">
    <location>
        <begin position="1"/>
        <end position="26"/>
    </location>
</feature>